<comment type="caution">
    <text evidence="8">The sequence shown here is derived from an EMBL/GenBank/DDBJ whole genome shotgun (WGS) entry which is preliminary data.</text>
</comment>
<accession>A0A0M0JE74</accession>
<feature type="transmembrane region" description="Helical" evidence="6">
    <location>
        <begin position="278"/>
        <end position="296"/>
    </location>
</feature>
<evidence type="ECO:0000256" key="6">
    <source>
        <dbReference type="SAM" id="Phobius"/>
    </source>
</evidence>
<dbReference type="EMBL" id="JWZX01003042">
    <property type="protein sequence ID" value="KOO24886.1"/>
    <property type="molecule type" value="Genomic_DNA"/>
</dbReference>
<dbReference type="InterPro" id="IPR007632">
    <property type="entry name" value="Anoctamin"/>
</dbReference>
<reference evidence="9" key="1">
    <citation type="journal article" date="2015" name="PLoS Genet.">
        <title>Genome Sequence and Transcriptome Analyses of Chrysochromulina tobin: Metabolic Tools for Enhanced Algal Fitness in the Prominent Order Prymnesiales (Haptophyceae).</title>
        <authorList>
            <person name="Hovde B.T."/>
            <person name="Deodato C.R."/>
            <person name="Hunsperger H.M."/>
            <person name="Ryken S.A."/>
            <person name="Yost W."/>
            <person name="Jha R.K."/>
            <person name="Patterson J."/>
            <person name="Monnat R.J. Jr."/>
            <person name="Barlow S.B."/>
            <person name="Starkenburg S.R."/>
            <person name="Cattolico R.A."/>
        </authorList>
    </citation>
    <scope>NUCLEOTIDE SEQUENCE</scope>
    <source>
        <strain evidence="9">CCMP291</strain>
    </source>
</reference>
<evidence type="ECO:0000256" key="4">
    <source>
        <dbReference type="ARBA" id="ARBA00023136"/>
    </source>
</evidence>
<dbReference type="PANTHER" id="PTHR12308">
    <property type="entry name" value="ANOCTAMIN"/>
    <property type="match status" value="1"/>
</dbReference>
<dbReference type="OrthoDB" id="18915at2759"/>
<proteinExistence type="predicted"/>
<evidence type="ECO:0000259" key="7">
    <source>
        <dbReference type="Pfam" id="PF04547"/>
    </source>
</evidence>
<keyword evidence="3 6" id="KW-1133">Transmembrane helix</keyword>
<dbReference type="InterPro" id="IPR029044">
    <property type="entry name" value="Nucleotide-diphossugar_trans"/>
</dbReference>
<dbReference type="GO" id="GO:0016020">
    <property type="term" value="C:membrane"/>
    <property type="evidence" value="ECO:0007669"/>
    <property type="project" value="UniProtKB-SubCell"/>
</dbReference>
<dbReference type="GO" id="GO:0005254">
    <property type="term" value="F:chloride channel activity"/>
    <property type="evidence" value="ECO:0007669"/>
    <property type="project" value="TreeGrafter"/>
</dbReference>
<evidence type="ECO:0000313" key="9">
    <source>
        <dbReference type="Proteomes" id="UP000037460"/>
    </source>
</evidence>
<feature type="region of interest" description="Disordered" evidence="5">
    <location>
        <begin position="746"/>
        <end position="768"/>
    </location>
</feature>
<evidence type="ECO:0000256" key="3">
    <source>
        <dbReference type="ARBA" id="ARBA00022989"/>
    </source>
</evidence>
<dbReference type="Pfam" id="PF04488">
    <property type="entry name" value="Gly_transf_sug"/>
    <property type="match status" value="1"/>
</dbReference>
<organism evidence="8 9">
    <name type="scientific">Chrysochromulina tobinii</name>
    <dbReference type="NCBI Taxonomy" id="1460289"/>
    <lineage>
        <taxon>Eukaryota</taxon>
        <taxon>Haptista</taxon>
        <taxon>Haptophyta</taxon>
        <taxon>Prymnesiophyceae</taxon>
        <taxon>Prymnesiales</taxon>
        <taxon>Chrysochromulinaceae</taxon>
        <taxon>Chrysochromulina</taxon>
    </lineage>
</organism>
<feature type="domain" description="Anoctamin transmembrane" evidence="7">
    <location>
        <begin position="232"/>
        <end position="747"/>
    </location>
</feature>
<feature type="transmembrane region" description="Helical" evidence="6">
    <location>
        <begin position="618"/>
        <end position="641"/>
    </location>
</feature>
<feature type="transmembrane region" description="Helical" evidence="6">
    <location>
        <begin position="417"/>
        <end position="435"/>
    </location>
</feature>
<feature type="transmembrane region" description="Helical" evidence="6">
    <location>
        <begin position="253"/>
        <end position="272"/>
    </location>
</feature>
<comment type="subcellular location">
    <subcellularLocation>
        <location evidence="1">Membrane</location>
        <topology evidence="1">Multi-pass membrane protein</topology>
    </subcellularLocation>
</comment>
<keyword evidence="9" id="KW-1185">Reference proteome</keyword>
<sequence>MSSQAQDGYAHLEEGIGELLLTAPPSTGQPYFDLVLIFPVADANSGAVEQADSDAVEKATAELKLKRPSFQGLPGGPKRQRDVVAARVRSIGIEAVADLSRDRDEVLLKLSAPDALLEKMAEHLTMEKRLKADRRGREGYYTDFKAAEKERFEPESPTCFFSSLERIRLLQSLLELPQHEGGCGLNLDDLLAIKVLTAVVPVHEIEGRRTELMRIWVSPPLKLTVNQPLDRVRDYFGERIAFYYAFTEELTNAVLYPAAMGAVLFIVSQIWYNGSTDNMFTPMYSMFILVWITYFLKRWRRAEARLAAHWHVVDYRETERQRKEFEGDEARGFYSDEGYWVPVPDDDEYADKAPLTKRFLPSERRERVLYSYVLLTPILVGMVVVITMVLAYKSLAMLNFYLLFINDGKPETLDRHGVQLGSVLGGAMNGVYVAVSNQVYQRVARRLTDWENHRTLSDYDDALIVKTMIFQSANSYVALYYTAFVKAGDIDWLSWLTHVPEYCHDKTHFTLTAEQIEAQYGGVNPYCMNDLSAFMTTALIVNMLTGKILEFTAKEETAIERICFKLRFLCGGHSVAVKMAEASGEQVVISAMTVYEAQAKLEPFEGVFSEYSRIVVQLGYVVLFAPAFPLASALLFASFYFELRTDAYKMVCNTRRPPYIGGEDIGSWQTVLRVLAALGVLTNVGLVGVTDTTLKRLLPFKLLGLIEINESNKLMFLIVVEHLLLLAQFYVVTMIPDMPEDLAVETASQQWRAKAPREPPPPPPAQWDDDALLRIYGTAEKANKAFSEAPTSPTDAKPAHAQYYDMTEALREIDAALREGSGKKLDLNNGALRDMLRNAQQQCAPPSLESISPALERLSTVPEDRISNGSLVDASRHGNRRAATWVEKLTHSPARSERGNDVDGTADLQYTYAFAISYLEEQRAAFLEEKGSRLPYELVWVDNGGDSNAHAAFLARGAQFEVARRNPTNEGLFRAVNDVWFRGHGCRARYVLSLEDDRVPRPDLPGSPQPHLALSIELLQHDATLAGVRLKDEWSDDVVSRAQEQALATANMPVPAAALAGCRSGTCPPLRQQPGARLRYARHCMALSSGFVWGSFSMAAVVYDRERLLTTVGELREGAPWDEMPYDYAEGQYAVRVGLAGLCTARPAFDDARDLDDYRWFFHNPMGAMAGAVAGVVGEASVDDASVLGHACDGSPISAATYAAFDELNSATRLAYDSHDYTEAAAAFRRLRSLVGGVEALIRRFEYAPIQRIDLFRYLAIEHFGGFYLDVDVLLLQPLDALTTALAPSARHGGSSAPVAIFPFERLVDPRVHSTLVEHTGFAGDEDDDKTVHYTTGPALVTRAYIEGGFLDSAGRHEQAAGVLKRVALHSSGKLEPAAIDEVWKEYFLSFRRAGRPAKAHLDIAHDRLAARQLEPAMHDLADAEAAATAMGQLDLRAEVHVLRSLVIARPHPEWLAGGPGRTAAVLPIDAAEAARLAHKRRTPFTSGTAWLRVNEFGVPSIEFSR</sequence>
<dbReference type="InterPro" id="IPR049452">
    <property type="entry name" value="Anoctamin_TM"/>
</dbReference>
<evidence type="ECO:0000256" key="1">
    <source>
        <dbReference type="ARBA" id="ARBA00004141"/>
    </source>
</evidence>
<keyword evidence="2 6" id="KW-0812">Transmembrane</keyword>
<dbReference type="Pfam" id="PF04547">
    <property type="entry name" value="Anoctamin"/>
    <property type="match status" value="1"/>
</dbReference>
<dbReference type="Proteomes" id="UP000037460">
    <property type="component" value="Unassembled WGS sequence"/>
</dbReference>
<dbReference type="SUPFAM" id="SSF53448">
    <property type="entry name" value="Nucleotide-diphospho-sugar transferases"/>
    <property type="match status" value="1"/>
</dbReference>
<evidence type="ECO:0000313" key="8">
    <source>
        <dbReference type="EMBL" id="KOO24886.1"/>
    </source>
</evidence>
<dbReference type="InterPro" id="IPR007577">
    <property type="entry name" value="GlycoTrfase_DXD_sugar-bd_CS"/>
</dbReference>
<evidence type="ECO:0000256" key="2">
    <source>
        <dbReference type="ARBA" id="ARBA00022692"/>
    </source>
</evidence>
<feature type="transmembrane region" description="Helical" evidence="6">
    <location>
        <begin position="368"/>
        <end position="392"/>
    </location>
</feature>
<dbReference type="PANTHER" id="PTHR12308:SF73">
    <property type="entry name" value="ANOCTAMIN"/>
    <property type="match status" value="1"/>
</dbReference>
<protein>
    <submittedName>
        <fullName evidence="8">Anoctamin-like protein</fullName>
    </submittedName>
</protein>
<evidence type="ECO:0000256" key="5">
    <source>
        <dbReference type="SAM" id="MobiDB-lite"/>
    </source>
</evidence>
<dbReference type="Gene3D" id="3.90.550.20">
    <property type="match status" value="1"/>
</dbReference>
<name>A0A0M0JE74_9EUKA</name>
<gene>
    <name evidence="8" type="ORF">Ctob_008541</name>
</gene>
<keyword evidence="4 6" id="KW-0472">Membrane</keyword>